<dbReference type="EMBL" id="FONY01000020">
    <property type="protein sequence ID" value="SFF21306.1"/>
    <property type="molecule type" value="Genomic_DNA"/>
</dbReference>
<evidence type="ECO:0000313" key="4">
    <source>
        <dbReference type="Proteomes" id="UP000199513"/>
    </source>
</evidence>
<keyword evidence="2" id="KW-0732">Signal</keyword>
<dbReference type="Proteomes" id="UP000199513">
    <property type="component" value="Unassembled WGS sequence"/>
</dbReference>
<accession>A0A1I2GXH5</accession>
<dbReference type="AlphaFoldDB" id="A0A1I2GXH5"/>
<name>A0A1I2GXH5_9BACT</name>
<keyword evidence="4" id="KW-1185">Reference proteome</keyword>
<comment type="similarity">
    <text evidence="1">Belongs to the outer membrane factor (OMF) (TC 1.B.17) family.</text>
</comment>
<dbReference type="PANTHER" id="PTHR30203:SF24">
    <property type="entry name" value="BLR4935 PROTEIN"/>
    <property type="match status" value="1"/>
</dbReference>
<dbReference type="GO" id="GO:0015562">
    <property type="term" value="F:efflux transmembrane transporter activity"/>
    <property type="evidence" value="ECO:0007669"/>
    <property type="project" value="InterPro"/>
</dbReference>
<protein>
    <submittedName>
        <fullName evidence="3">Outer membrane protein, cobalt-zinc-cadmium efflux system</fullName>
    </submittedName>
</protein>
<dbReference type="STRING" id="1003.SAMN04488541_102048"/>
<dbReference type="Gene3D" id="1.20.1600.10">
    <property type="entry name" value="Outer membrane efflux proteins (OEP)"/>
    <property type="match status" value="1"/>
</dbReference>
<dbReference type="PANTHER" id="PTHR30203">
    <property type="entry name" value="OUTER MEMBRANE CATION EFFLUX PROTEIN"/>
    <property type="match status" value="1"/>
</dbReference>
<dbReference type="RefSeq" id="WP_091545610.1">
    <property type="nucleotide sequence ID" value="NZ_FONY01000020.1"/>
</dbReference>
<reference evidence="3 4" key="1">
    <citation type="submission" date="2016-10" db="EMBL/GenBank/DDBJ databases">
        <authorList>
            <person name="de Groot N.N."/>
        </authorList>
    </citation>
    <scope>NUCLEOTIDE SEQUENCE [LARGE SCALE GENOMIC DNA]</scope>
    <source>
        <strain>GEY</strain>
        <strain evidence="4">DSM 9560</strain>
    </source>
</reference>
<evidence type="ECO:0000313" key="3">
    <source>
        <dbReference type="EMBL" id="SFF21306.1"/>
    </source>
</evidence>
<evidence type="ECO:0000256" key="1">
    <source>
        <dbReference type="ARBA" id="ARBA00007613"/>
    </source>
</evidence>
<organism evidence="3 4">
    <name type="scientific">Thermoflexibacter ruber</name>
    <dbReference type="NCBI Taxonomy" id="1003"/>
    <lineage>
        <taxon>Bacteria</taxon>
        <taxon>Pseudomonadati</taxon>
        <taxon>Bacteroidota</taxon>
        <taxon>Cytophagia</taxon>
        <taxon>Cytophagales</taxon>
        <taxon>Thermoflexibacteraceae</taxon>
        <taxon>Thermoflexibacter</taxon>
    </lineage>
</organism>
<dbReference type="InterPro" id="IPR010131">
    <property type="entry name" value="MdtP/NodT-like"/>
</dbReference>
<feature type="signal peptide" evidence="2">
    <location>
        <begin position="1"/>
        <end position="26"/>
    </location>
</feature>
<dbReference type="Pfam" id="PF02321">
    <property type="entry name" value="OEP"/>
    <property type="match status" value="2"/>
</dbReference>
<dbReference type="SUPFAM" id="SSF56954">
    <property type="entry name" value="Outer membrane efflux proteins (OEP)"/>
    <property type="match status" value="1"/>
</dbReference>
<dbReference type="OrthoDB" id="9791261at2"/>
<feature type="chain" id="PRO_5011475587" evidence="2">
    <location>
        <begin position="27"/>
        <end position="432"/>
    </location>
</feature>
<gene>
    <name evidence="3" type="ORF">SAMN04488541_102048</name>
</gene>
<dbReference type="InterPro" id="IPR003423">
    <property type="entry name" value="OMP_efflux"/>
</dbReference>
<evidence type="ECO:0000256" key="2">
    <source>
        <dbReference type="SAM" id="SignalP"/>
    </source>
</evidence>
<sequence length="432" mass="48695">MNKQSWAKTNKLFFICFLAIHCHCFAQIDTTFNKITIRYADYINLVGKNNLGYAAQKFNIDIADANIESAKVFPDPELGIGWFDNGQRRMNMGYGYSAQVGWLLELGGKRKARIDLAKSEKELIQLLLLDYFRNLRADATISFLTALQNKFLLDVLLNSYQTMYRLAQSDSIRFRSGAITQLDARQSRLEAQTMLNDVFQAEAEWKASLANLSLLLGQKQKDSLFIALGSFDGFERNFNLSDLITTAQNNRADLLAALQGKTVAQNLLKLAKANRVIDLGIATGIGYTSYVRNVIAPTPSFTPVTAGIAIPLKFSNNRSGELKAAYYNNLQAEIQYQQAEVQIQAEVTQAYFQYQATRKQVQQFNNGLLDESRAVLDGKIYSYQRGETSLLEVLNAQRTYNDTQLAYYQILFNNAAALVELERAAGIWDINF</sequence>
<proteinExistence type="inferred from homology"/>